<comment type="subcellular location">
    <subcellularLocation>
        <location evidence="1">Membrane</location>
        <topology evidence="1">Multi-pass membrane protein</topology>
    </subcellularLocation>
</comment>
<keyword evidence="6 9" id="KW-1133">Transmembrane helix</keyword>
<evidence type="ECO:0000256" key="6">
    <source>
        <dbReference type="ARBA" id="ARBA00022989"/>
    </source>
</evidence>
<feature type="transmembrane region" description="Helical" evidence="9">
    <location>
        <begin position="580"/>
        <end position="598"/>
    </location>
</feature>
<accession>A0A2V0NSK1</accession>
<dbReference type="EMBL" id="BDRX01000005">
    <property type="protein sequence ID" value="GBF88513.1"/>
    <property type="molecule type" value="Genomic_DNA"/>
</dbReference>
<feature type="transmembrane region" description="Helical" evidence="9">
    <location>
        <begin position="663"/>
        <end position="683"/>
    </location>
</feature>
<organism evidence="11 12">
    <name type="scientific">Raphidocelis subcapitata</name>
    <dbReference type="NCBI Taxonomy" id="307507"/>
    <lineage>
        <taxon>Eukaryota</taxon>
        <taxon>Viridiplantae</taxon>
        <taxon>Chlorophyta</taxon>
        <taxon>core chlorophytes</taxon>
        <taxon>Chlorophyceae</taxon>
        <taxon>CS clade</taxon>
        <taxon>Sphaeropleales</taxon>
        <taxon>Selenastraceae</taxon>
        <taxon>Raphidocelis</taxon>
    </lineage>
</organism>
<evidence type="ECO:0000313" key="11">
    <source>
        <dbReference type="EMBL" id="GBF88513.1"/>
    </source>
</evidence>
<protein>
    <submittedName>
        <fullName evidence="11">ABC transporter G family protein</fullName>
    </submittedName>
</protein>
<dbReference type="InterPro" id="IPR050352">
    <property type="entry name" value="ABCG_transporters"/>
</dbReference>
<evidence type="ECO:0000313" key="12">
    <source>
        <dbReference type="Proteomes" id="UP000247498"/>
    </source>
</evidence>
<evidence type="ECO:0000256" key="7">
    <source>
        <dbReference type="ARBA" id="ARBA00023136"/>
    </source>
</evidence>
<evidence type="ECO:0000256" key="5">
    <source>
        <dbReference type="ARBA" id="ARBA00022840"/>
    </source>
</evidence>
<dbReference type="OrthoDB" id="66620at2759"/>
<dbReference type="InterPro" id="IPR003593">
    <property type="entry name" value="AAA+_ATPase"/>
</dbReference>
<dbReference type="SMART" id="SM00382">
    <property type="entry name" value="AAA"/>
    <property type="match status" value="1"/>
</dbReference>
<feature type="transmembrane region" description="Helical" evidence="9">
    <location>
        <begin position="631"/>
        <end position="651"/>
    </location>
</feature>
<dbReference type="GO" id="GO:0016887">
    <property type="term" value="F:ATP hydrolysis activity"/>
    <property type="evidence" value="ECO:0007669"/>
    <property type="project" value="InterPro"/>
</dbReference>
<evidence type="ECO:0000256" key="2">
    <source>
        <dbReference type="ARBA" id="ARBA00022448"/>
    </source>
</evidence>
<evidence type="ECO:0000256" key="9">
    <source>
        <dbReference type="SAM" id="Phobius"/>
    </source>
</evidence>
<dbReference type="Proteomes" id="UP000247498">
    <property type="component" value="Unassembled WGS sequence"/>
</dbReference>
<dbReference type="Pfam" id="PF01061">
    <property type="entry name" value="ABC2_membrane"/>
    <property type="match status" value="1"/>
</dbReference>
<name>A0A2V0NSK1_9CHLO</name>
<evidence type="ECO:0000256" key="1">
    <source>
        <dbReference type="ARBA" id="ARBA00004141"/>
    </source>
</evidence>
<keyword evidence="7 9" id="KW-0472">Membrane</keyword>
<dbReference type="SUPFAM" id="SSF52540">
    <property type="entry name" value="P-loop containing nucleoside triphosphate hydrolases"/>
    <property type="match status" value="1"/>
</dbReference>
<dbReference type="PANTHER" id="PTHR48041:SF139">
    <property type="entry name" value="PROTEIN SCARLET"/>
    <property type="match status" value="1"/>
</dbReference>
<dbReference type="PANTHER" id="PTHR48041">
    <property type="entry name" value="ABC TRANSPORTER G FAMILY MEMBER 28"/>
    <property type="match status" value="1"/>
</dbReference>
<keyword evidence="2" id="KW-0813">Transport</keyword>
<evidence type="ECO:0000259" key="10">
    <source>
        <dbReference type="PROSITE" id="PS50893"/>
    </source>
</evidence>
<comment type="caution">
    <text evidence="11">The sequence shown here is derived from an EMBL/GenBank/DDBJ whole genome shotgun (WGS) entry which is preliminary data.</text>
</comment>
<dbReference type="InterPro" id="IPR017871">
    <property type="entry name" value="ABC_transporter-like_CS"/>
</dbReference>
<dbReference type="PROSITE" id="PS50893">
    <property type="entry name" value="ABC_TRANSPORTER_2"/>
    <property type="match status" value="1"/>
</dbReference>
<evidence type="ECO:0000256" key="8">
    <source>
        <dbReference type="SAM" id="MobiDB-lite"/>
    </source>
</evidence>
<dbReference type="InterPro" id="IPR003439">
    <property type="entry name" value="ABC_transporter-like_ATP-bd"/>
</dbReference>
<feature type="transmembrane region" description="Helical" evidence="9">
    <location>
        <begin position="548"/>
        <end position="568"/>
    </location>
</feature>
<dbReference type="Gene3D" id="3.40.50.300">
    <property type="entry name" value="P-loop containing nucleotide triphosphate hydrolases"/>
    <property type="match status" value="1"/>
</dbReference>
<dbReference type="InterPro" id="IPR027417">
    <property type="entry name" value="P-loop_NTPase"/>
</dbReference>
<keyword evidence="4" id="KW-0547">Nucleotide-binding</keyword>
<sequence length="832" mass="89819">MAETNITWLWLPTVIFAHLFAGFWLVKTLLLNDPQALSCLWRRKKPVSKSVAHARALQKAAQAAAASAEGVVAADIILHVPRNKQSAGGTLQPDTEGIAGDEDGLDRAGSLDVEGGPDILNDALYEEGASAKLDNANLRIEPLELSWQRLGCSYRAATGTKVVLQDVYGRASPGEMQALLGPSGAGKSTLMDILAQRKSVGTLTGQLLVGGRPVTRSFIRKTAYVPQDDNFVPTMTTIETMRFYAAIILPDSLGRTGRLQRVEEVLAAVGLGTHHKTLVGGVLPGGLMLRGLSGGERKRLSIAAGILAAPSVVFLDEPTSGLDSFAALTVMGYMKRMARCNGQVVIASIHQPRSAIWSMFDSVTLLSTGRLMYSGPRDGLVDWFASRGYNYDAGLHGVASDWALDLVAIGFHKPKRFYGHTITNKEQLFSISAAFVARYRDAAGIKGDGPPAKAASSHSLHDQLAGIGGKLRGAMRRSSAGGAIAHAHAVSVTAPAAPPAGARGGSALSEADQLDPAPAPLWATGWWSQYAACLGRELLAVTRNPADVAGRTLTFSWVALLMGLLYFNMPLDASSLRGRLNLLFNGLVFFCLMPYISMSLYTADKKFYIADASAKLYRAHAYYAAKVTATLPFQVLSALIFTFTVYGMAGLRPGIVHIVKNGVVTSLLYIIAVQVLHCCALLAPNQDAAFMFSIMWSTVQLLMSNFFITFNDLRFKWLSFLRWFSALYYAFEGLSRVEFGDAEFDCSGGVDPAGVTFLKQLMPNSKFLNLSAVTNALTNPGPDCVADTNALLNYYQFLRPFNRTVGILFGYLAITHACTYAVMVLVARRERR</sequence>
<keyword evidence="5" id="KW-0067">ATP-binding</keyword>
<dbReference type="AlphaFoldDB" id="A0A2V0NSK1"/>
<keyword evidence="3 9" id="KW-0812">Transmembrane</keyword>
<dbReference type="InterPro" id="IPR013525">
    <property type="entry name" value="ABC2_TM"/>
</dbReference>
<keyword evidence="12" id="KW-1185">Reference proteome</keyword>
<feature type="transmembrane region" description="Helical" evidence="9">
    <location>
        <begin position="7"/>
        <end position="26"/>
    </location>
</feature>
<dbReference type="GO" id="GO:0016020">
    <property type="term" value="C:membrane"/>
    <property type="evidence" value="ECO:0007669"/>
    <property type="project" value="UniProtKB-SubCell"/>
</dbReference>
<dbReference type="GO" id="GO:0140359">
    <property type="term" value="F:ABC-type transporter activity"/>
    <property type="evidence" value="ECO:0007669"/>
    <property type="project" value="InterPro"/>
</dbReference>
<dbReference type="InParanoid" id="A0A2V0NSK1"/>
<dbReference type="GO" id="GO:0005524">
    <property type="term" value="F:ATP binding"/>
    <property type="evidence" value="ECO:0007669"/>
    <property type="project" value="UniProtKB-KW"/>
</dbReference>
<dbReference type="Pfam" id="PF00005">
    <property type="entry name" value="ABC_tran"/>
    <property type="match status" value="1"/>
</dbReference>
<gene>
    <name evidence="11" type="ORF">Rsub_01228</name>
</gene>
<evidence type="ECO:0000256" key="4">
    <source>
        <dbReference type="ARBA" id="ARBA00022741"/>
    </source>
</evidence>
<feature type="transmembrane region" description="Helical" evidence="9">
    <location>
        <begin position="689"/>
        <end position="708"/>
    </location>
</feature>
<feature type="transmembrane region" description="Helical" evidence="9">
    <location>
        <begin position="805"/>
        <end position="827"/>
    </location>
</feature>
<dbReference type="PROSITE" id="PS00211">
    <property type="entry name" value="ABC_TRANSPORTER_1"/>
    <property type="match status" value="1"/>
</dbReference>
<reference evidence="11 12" key="1">
    <citation type="journal article" date="2018" name="Sci. Rep.">
        <title>Raphidocelis subcapitata (=Pseudokirchneriella subcapitata) provides an insight into genome evolution and environmental adaptations in the Sphaeropleales.</title>
        <authorList>
            <person name="Suzuki S."/>
            <person name="Yamaguchi H."/>
            <person name="Nakajima N."/>
            <person name="Kawachi M."/>
        </authorList>
    </citation>
    <scope>NUCLEOTIDE SEQUENCE [LARGE SCALE GENOMIC DNA]</scope>
    <source>
        <strain evidence="11 12">NIES-35</strain>
    </source>
</reference>
<evidence type="ECO:0000256" key="3">
    <source>
        <dbReference type="ARBA" id="ARBA00022692"/>
    </source>
</evidence>
<feature type="region of interest" description="Disordered" evidence="8">
    <location>
        <begin position="85"/>
        <end position="111"/>
    </location>
</feature>
<proteinExistence type="predicted"/>
<feature type="domain" description="ABC transporter" evidence="10">
    <location>
        <begin position="138"/>
        <end position="393"/>
    </location>
</feature>